<feature type="domain" description="Flagellar hook protein FlgE/F/G-like D1" evidence="5">
    <location>
        <begin position="90"/>
        <end position="139"/>
    </location>
</feature>
<dbReference type="InterPro" id="IPR001444">
    <property type="entry name" value="Flag_bb_rod_N"/>
</dbReference>
<dbReference type="InterPro" id="IPR037925">
    <property type="entry name" value="FlgE/F/G-like"/>
</dbReference>
<dbReference type="PANTHER" id="PTHR30435">
    <property type="entry name" value="FLAGELLAR PROTEIN"/>
    <property type="match status" value="1"/>
</dbReference>
<dbReference type="RefSeq" id="WP_025748158.1">
    <property type="nucleotide sequence ID" value="NZ_FOXR01000024.1"/>
</dbReference>
<keyword evidence="6" id="KW-0969">Cilium</keyword>
<keyword evidence="6" id="KW-0282">Flagellum</keyword>
<protein>
    <submittedName>
        <fullName evidence="6">Flagellar basal-body rod protein FlgG</fullName>
    </submittedName>
</protein>
<evidence type="ECO:0000256" key="1">
    <source>
        <dbReference type="ARBA" id="ARBA00009677"/>
    </source>
</evidence>
<name>A0A1I5XCS1_9FIRM</name>
<dbReference type="GO" id="GO:0071978">
    <property type="term" value="P:bacterial-type flagellum-dependent swarming motility"/>
    <property type="evidence" value="ECO:0007669"/>
    <property type="project" value="TreeGrafter"/>
</dbReference>
<dbReference type="AlphaFoldDB" id="A0A1I5XCS1"/>
<accession>A0A1I5XCS1</accession>
<evidence type="ECO:0000256" key="2">
    <source>
        <dbReference type="RuleBase" id="RU362116"/>
    </source>
</evidence>
<gene>
    <name evidence="6" type="ORF">SAMN05444406_12422</name>
</gene>
<dbReference type="Proteomes" id="UP000198577">
    <property type="component" value="Unassembled WGS sequence"/>
</dbReference>
<reference evidence="6 7" key="1">
    <citation type="submission" date="2016-10" db="EMBL/GenBank/DDBJ databases">
        <authorList>
            <person name="de Groot N.N."/>
        </authorList>
    </citation>
    <scope>NUCLEOTIDE SEQUENCE [LARGE SCALE GENOMIC DNA]</scope>
    <source>
        <strain evidence="6 7">DSM 20678</strain>
    </source>
</reference>
<dbReference type="PROSITE" id="PS00588">
    <property type="entry name" value="FLAGELLA_BB_ROD"/>
    <property type="match status" value="1"/>
</dbReference>
<sequence length="242" mass="26817">MIRALYSSASAMVAQQQNLDIISNNIANINTVAYKKVRPAFQDALYSAMDARRAPEPVNLQVGNGVRVAATQRHFRHGRLQETGRTLDFAIDGEGFFVLLRPDGTLCYTRDGSFQISTEQVGGVMVNRLVTPQGEYVLDINGQPMEVYNGQEVPVDRFNIAVFPNPEGLEAIGYNRFVETEASGPAMNGYPAVVRQGFLELSNVDLAEEMAQLILAQRAYQLSSRVLQSADEMERLANNLRE</sequence>
<proteinExistence type="inferred from homology"/>
<evidence type="ECO:0000313" key="7">
    <source>
        <dbReference type="Proteomes" id="UP000198577"/>
    </source>
</evidence>
<dbReference type="NCBIfam" id="TIGR03506">
    <property type="entry name" value="FlgEFG_subfam"/>
    <property type="match status" value="1"/>
</dbReference>
<dbReference type="InterPro" id="IPR019776">
    <property type="entry name" value="Flagellar_basal_body_rod_CS"/>
</dbReference>
<evidence type="ECO:0000313" key="6">
    <source>
        <dbReference type="EMBL" id="SFQ29447.1"/>
    </source>
</evidence>
<dbReference type="OrthoDB" id="9804559at2"/>
<evidence type="ECO:0000259" key="4">
    <source>
        <dbReference type="Pfam" id="PF06429"/>
    </source>
</evidence>
<dbReference type="GO" id="GO:0009425">
    <property type="term" value="C:bacterial-type flagellum basal body"/>
    <property type="evidence" value="ECO:0007669"/>
    <property type="project" value="UniProtKB-SubCell"/>
</dbReference>
<dbReference type="InterPro" id="IPR020013">
    <property type="entry name" value="Flagellar_FlgE/F/G"/>
</dbReference>
<comment type="similarity">
    <text evidence="1 2">Belongs to the flagella basal body rod proteins family.</text>
</comment>
<dbReference type="Pfam" id="PF22692">
    <property type="entry name" value="LlgE_F_G_D1"/>
    <property type="match status" value="1"/>
</dbReference>
<keyword evidence="2" id="KW-0975">Bacterial flagellum</keyword>
<dbReference type="PANTHER" id="PTHR30435:SF19">
    <property type="entry name" value="FLAGELLAR BASAL-BODY ROD PROTEIN FLGG"/>
    <property type="match status" value="1"/>
</dbReference>
<dbReference type="SUPFAM" id="SSF64518">
    <property type="entry name" value="Phase 1 flagellin"/>
    <property type="match status" value="1"/>
</dbReference>
<keyword evidence="6" id="KW-0966">Cell projection</keyword>
<organism evidence="6 7">
    <name type="scientific">Caldicoprobacter faecalis</name>
    <dbReference type="NCBI Taxonomy" id="937334"/>
    <lineage>
        <taxon>Bacteria</taxon>
        <taxon>Bacillati</taxon>
        <taxon>Bacillota</taxon>
        <taxon>Clostridia</taxon>
        <taxon>Caldicoprobacterales</taxon>
        <taxon>Caldicoprobacteraceae</taxon>
        <taxon>Caldicoprobacter</taxon>
    </lineage>
</organism>
<dbReference type="EMBL" id="FOXR01000024">
    <property type="protein sequence ID" value="SFQ29447.1"/>
    <property type="molecule type" value="Genomic_DNA"/>
</dbReference>
<dbReference type="InterPro" id="IPR010930">
    <property type="entry name" value="Flg_bb/hook_C_dom"/>
</dbReference>
<dbReference type="InterPro" id="IPR053967">
    <property type="entry name" value="LlgE_F_G-like_D1"/>
</dbReference>
<evidence type="ECO:0000259" key="5">
    <source>
        <dbReference type="Pfam" id="PF22692"/>
    </source>
</evidence>
<dbReference type="SUPFAM" id="SSF117143">
    <property type="entry name" value="Flagellar hook protein flgE"/>
    <property type="match status" value="1"/>
</dbReference>
<feature type="domain" description="Flagellar basal body rod protein N-terminal" evidence="3">
    <location>
        <begin position="5"/>
        <end position="35"/>
    </location>
</feature>
<dbReference type="Pfam" id="PF00460">
    <property type="entry name" value="Flg_bb_rod"/>
    <property type="match status" value="1"/>
</dbReference>
<comment type="subcellular location">
    <subcellularLocation>
        <location evidence="2">Bacterial flagellum basal body</location>
    </subcellularLocation>
</comment>
<keyword evidence="7" id="KW-1185">Reference proteome</keyword>
<dbReference type="STRING" id="937334.SAMN05444406_12422"/>
<dbReference type="Pfam" id="PF06429">
    <property type="entry name" value="Flg_bbr_C"/>
    <property type="match status" value="1"/>
</dbReference>
<evidence type="ECO:0000259" key="3">
    <source>
        <dbReference type="Pfam" id="PF00460"/>
    </source>
</evidence>
<feature type="domain" description="Flagellar basal-body/hook protein C-terminal" evidence="4">
    <location>
        <begin position="195"/>
        <end position="240"/>
    </location>
</feature>